<dbReference type="AlphaFoldDB" id="A0A6P6XM87"/>
<reference evidence="2" key="1">
    <citation type="submission" date="2025-08" db="UniProtKB">
        <authorList>
            <consortium name="RefSeq"/>
        </authorList>
    </citation>
    <scope>IDENTIFICATION</scope>
    <source>
        <strain evidence="2">Airmid</strain>
    </source>
</reference>
<dbReference type="Proteomes" id="UP000515146">
    <property type="component" value="Unplaced"/>
</dbReference>
<dbReference type="OrthoDB" id="10067964at2759"/>
<keyword evidence="1" id="KW-1185">Reference proteome</keyword>
<dbReference type="InParanoid" id="A0A6P6XM87"/>
<proteinExistence type="predicted"/>
<accession>A0A6P6XM87</accession>
<name>A0A6P6XM87_DERPT</name>
<organism evidence="1 2">
    <name type="scientific">Dermatophagoides pteronyssinus</name>
    <name type="common">European house dust mite</name>
    <dbReference type="NCBI Taxonomy" id="6956"/>
    <lineage>
        <taxon>Eukaryota</taxon>
        <taxon>Metazoa</taxon>
        <taxon>Ecdysozoa</taxon>
        <taxon>Arthropoda</taxon>
        <taxon>Chelicerata</taxon>
        <taxon>Arachnida</taxon>
        <taxon>Acari</taxon>
        <taxon>Acariformes</taxon>
        <taxon>Sarcoptiformes</taxon>
        <taxon>Astigmata</taxon>
        <taxon>Psoroptidia</taxon>
        <taxon>Analgoidea</taxon>
        <taxon>Pyroglyphidae</taxon>
        <taxon>Dermatophagoidinae</taxon>
        <taxon>Dermatophagoides</taxon>
    </lineage>
</organism>
<evidence type="ECO:0000313" key="1">
    <source>
        <dbReference type="Proteomes" id="UP000515146"/>
    </source>
</evidence>
<dbReference type="InterPro" id="IPR010276">
    <property type="entry name" value="Allatostatin"/>
</dbReference>
<protein>
    <submittedName>
        <fullName evidence="2">Allatostatin-A-like</fullName>
    </submittedName>
</protein>
<sequence length="206" mass="23989">MQYNFGLGKRIPSYRSDSDEILELVPSSSSSNFFENPSMNGRRSKIDLRPYYYQISNAIDDSDSTNINDDNNDNFDEFHSNIPAFAPSLQKSNIPMTLFSFLDQNDKRSRPQRFSFGLGKRSKEQAMFNGLNNNNLEENNNKNNNLDDDFDMNSMEKRKIQPYGFGLGKRQQQQQQQINSKKIKKLTNFEDFIKRRYSFGLGKRSV</sequence>
<dbReference type="KEGG" id="dpte:113788782"/>
<dbReference type="GO" id="GO:0005184">
    <property type="term" value="F:neuropeptide hormone activity"/>
    <property type="evidence" value="ECO:0007669"/>
    <property type="project" value="InterPro"/>
</dbReference>
<gene>
    <name evidence="2" type="primary">LOC113788782</name>
</gene>
<evidence type="ECO:0000313" key="2">
    <source>
        <dbReference type="RefSeq" id="XP_027194036.1"/>
    </source>
</evidence>
<dbReference type="Pfam" id="PF05953">
    <property type="entry name" value="Allatostatin"/>
    <property type="match status" value="2"/>
</dbReference>
<dbReference type="RefSeq" id="XP_027194036.1">
    <property type="nucleotide sequence ID" value="XM_027338235.1"/>
</dbReference>